<dbReference type="AlphaFoldDB" id="A0A3G3IN96"/>
<dbReference type="EMBL" id="CAESAQ020000090">
    <property type="protein sequence ID" value="CAB5505523.1"/>
    <property type="molecule type" value="Genomic_DNA"/>
</dbReference>
<dbReference type="Proteomes" id="UP000278334">
    <property type="component" value="Chromosome"/>
</dbReference>
<accession>A0A3G3IN96</accession>
<evidence type="ECO:0000256" key="1">
    <source>
        <dbReference type="ARBA" id="ARBA00001928"/>
    </source>
</evidence>
<evidence type="ECO:0000256" key="2">
    <source>
        <dbReference type="ARBA" id="ARBA00005189"/>
    </source>
</evidence>
<evidence type="ECO:0000256" key="5">
    <source>
        <dbReference type="ARBA" id="ARBA00022793"/>
    </source>
</evidence>
<evidence type="ECO:0000313" key="13">
    <source>
        <dbReference type="EMBL" id="AYQ57208.1"/>
    </source>
</evidence>
<evidence type="ECO:0000313" key="14">
    <source>
        <dbReference type="EMBL" id="CAB5505523.1"/>
    </source>
</evidence>
<gene>
    <name evidence="13" type="ORF">MS2017_1523</name>
    <name evidence="14" type="ORF">THERMOS_2143</name>
</gene>
<dbReference type="InterPro" id="IPR033177">
    <property type="entry name" value="PSD-B"/>
</dbReference>
<dbReference type="InterPro" id="IPR003817">
    <property type="entry name" value="PS_Dcarbxylase"/>
</dbReference>
<keyword evidence="8" id="KW-0594">Phospholipid biosynthesis</keyword>
<comment type="cofactor">
    <cofactor evidence="1">
        <name>pyruvate</name>
        <dbReference type="ChEBI" id="CHEBI:15361"/>
    </cofactor>
</comment>
<protein>
    <recommendedName>
        <fullName evidence="3">phosphatidylserine decarboxylase</fullName>
        <ecNumber evidence="3">4.1.1.65</ecNumber>
    </recommendedName>
</protein>
<dbReference type="PANTHER" id="PTHR10067">
    <property type="entry name" value="PHOSPHATIDYLSERINE DECARBOXYLASE"/>
    <property type="match status" value="1"/>
</dbReference>
<dbReference type="GO" id="GO:0006646">
    <property type="term" value="P:phosphatidylethanolamine biosynthetic process"/>
    <property type="evidence" value="ECO:0007669"/>
    <property type="project" value="UniProtKB-UniPathway"/>
</dbReference>
<reference evidence="13 15" key="1">
    <citation type="submission" date="2017-11" db="EMBL/GenBank/DDBJ databases">
        <title>Genome sequence of the bacterial symbiont EPR9N from a vent mussel Bathymodiolus thermophilus.</title>
        <authorList>
            <person name="Won Y.-J."/>
        </authorList>
    </citation>
    <scope>NUCLEOTIDE SEQUENCE [LARGE SCALE GENOMIC DNA]</scope>
    <source>
        <strain evidence="13 15">EPR9N</strain>
    </source>
</reference>
<dbReference type="EC" id="4.1.1.65" evidence="3"/>
<dbReference type="GO" id="GO:0004609">
    <property type="term" value="F:phosphatidylserine decarboxylase activity"/>
    <property type="evidence" value="ECO:0007669"/>
    <property type="project" value="UniProtKB-EC"/>
</dbReference>
<evidence type="ECO:0000256" key="9">
    <source>
        <dbReference type="ARBA" id="ARBA00023239"/>
    </source>
</evidence>
<keyword evidence="11" id="KW-0670">Pyruvate</keyword>
<evidence type="ECO:0000256" key="11">
    <source>
        <dbReference type="ARBA" id="ARBA00023317"/>
    </source>
</evidence>
<keyword evidence="5" id="KW-0210">Decarboxylase</keyword>
<comment type="pathway">
    <text evidence="12">Phospholipid metabolism; phosphatidylethanolamine biosynthesis.</text>
</comment>
<dbReference type="Proteomes" id="UP000643672">
    <property type="component" value="Unassembled WGS sequence"/>
</dbReference>
<dbReference type="EMBL" id="CP024634">
    <property type="protein sequence ID" value="AYQ57208.1"/>
    <property type="molecule type" value="Genomic_DNA"/>
</dbReference>
<dbReference type="KEGG" id="bthg:MS2017_1523"/>
<proteinExistence type="predicted"/>
<dbReference type="PANTHER" id="PTHR10067:SF6">
    <property type="entry name" value="PHOSPHATIDYLSERINE DECARBOXYLASE PROENZYME, MITOCHONDRIAL"/>
    <property type="match status" value="1"/>
</dbReference>
<dbReference type="Pfam" id="PF02666">
    <property type="entry name" value="PS_Dcarbxylase"/>
    <property type="match status" value="1"/>
</dbReference>
<organism evidence="13 15">
    <name type="scientific">Bathymodiolus thermophilus thioautotrophic gill symbiont</name>
    <dbReference type="NCBI Taxonomy" id="2360"/>
    <lineage>
        <taxon>Bacteria</taxon>
        <taxon>Pseudomonadati</taxon>
        <taxon>Pseudomonadota</taxon>
        <taxon>Gammaproteobacteria</taxon>
        <taxon>sulfur-oxidizing symbionts</taxon>
    </lineage>
</organism>
<sequence length="259" mass="29454">MMTWLQYLLPQHLLSKLMFRFARIENTWIKNNFIAWFVKSYQVDLSEAVRENIKDYHSFNDFFTRKLKASARPLGVGLISPVDGTVSQAGNIKNGDLIQAKGKKFSLKALLDDEKKFQDFATIYLSPSNYHRIHAPLDGKLLRMDYIGGDLFSVNQQTVSSVDNIFARNERVICYFDTYSIVLVGAIFVGSMETVWQGQITPPYGKQFSVDYSDKDIYLKKGDELGRFNMGSTVILLSNTHQFDLQSGQVVKMGQSLSA</sequence>
<keyword evidence="7" id="KW-0865">Zymogen</keyword>
<evidence type="ECO:0000313" key="16">
    <source>
        <dbReference type="Proteomes" id="UP000643672"/>
    </source>
</evidence>
<keyword evidence="16" id="KW-1185">Reference proteome</keyword>
<reference evidence="14 16" key="2">
    <citation type="submission" date="2020-05" db="EMBL/GenBank/DDBJ databases">
        <authorList>
            <person name="Petersen J."/>
            <person name="Sayavedra L."/>
        </authorList>
    </citation>
    <scope>NUCLEOTIDE SEQUENCE [LARGE SCALE GENOMIC DNA]</scope>
    <source>
        <strain evidence="14">B thermophilus SOXS</strain>
    </source>
</reference>
<evidence type="ECO:0000256" key="12">
    <source>
        <dbReference type="ARBA" id="ARBA00024326"/>
    </source>
</evidence>
<evidence type="ECO:0000256" key="4">
    <source>
        <dbReference type="ARBA" id="ARBA00022516"/>
    </source>
</evidence>
<keyword evidence="9 14" id="KW-0456">Lyase</keyword>
<keyword evidence="4" id="KW-0444">Lipid biosynthesis</keyword>
<evidence type="ECO:0000256" key="8">
    <source>
        <dbReference type="ARBA" id="ARBA00023209"/>
    </source>
</evidence>
<keyword evidence="10" id="KW-1208">Phospholipid metabolism</keyword>
<dbReference type="UniPathway" id="UPA00558"/>
<comment type="pathway">
    <text evidence="2">Lipid metabolism.</text>
</comment>
<evidence type="ECO:0000313" key="15">
    <source>
        <dbReference type="Proteomes" id="UP000278334"/>
    </source>
</evidence>
<evidence type="ECO:0000256" key="3">
    <source>
        <dbReference type="ARBA" id="ARBA00012243"/>
    </source>
</evidence>
<evidence type="ECO:0000256" key="10">
    <source>
        <dbReference type="ARBA" id="ARBA00023264"/>
    </source>
</evidence>
<evidence type="ECO:0000256" key="7">
    <source>
        <dbReference type="ARBA" id="ARBA00023145"/>
    </source>
</evidence>
<dbReference type="NCBIfam" id="TIGR00163">
    <property type="entry name" value="PS_decarb"/>
    <property type="match status" value="1"/>
</dbReference>
<evidence type="ECO:0000256" key="6">
    <source>
        <dbReference type="ARBA" id="ARBA00023098"/>
    </source>
</evidence>
<name>A0A3G3IN96_9GAMM</name>
<keyword evidence="6" id="KW-0443">Lipid metabolism</keyword>